<accession>A0A1W0B6X8</accession>
<dbReference type="PANTHER" id="PTHR42718">
    <property type="entry name" value="MAJOR FACILITATOR SUPERFAMILY MULTIDRUG TRANSPORTER MFSC"/>
    <property type="match status" value="1"/>
</dbReference>
<name>A0A1W0B6X8_9NOCA</name>
<feature type="transmembrane region" description="Helical" evidence="7">
    <location>
        <begin position="274"/>
        <end position="298"/>
    </location>
</feature>
<evidence type="ECO:0000256" key="6">
    <source>
        <dbReference type="ARBA" id="ARBA00023136"/>
    </source>
</evidence>
<dbReference type="STRING" id="1538463.B0T36_12805"/>
<feature type="transmembrane region" description="Helical" evidence="7">
    <location>
        <begin position="56"/>
        <end position="75"/>
    </location>
</feature>
<dbReference type="PROSITE" id="PS50850">
    <property type="entry name" value="MFS"/>
    <property type="match status" value="1"/>
</dbReference>
<feature type="domain" description="Major facilitator superfamily (MFS) profile" evidence="8">
    <location>
        <begin position="21"/>
        <end position="479"/>
    </location>
</feature>
<keyword evidence="5 7" id="KW-1133">Transmembrane helix</keyword>
<evidence type="ECO:0000256" key="5">
    <source>
        <dbReference type="ARBA" id="ARBA00022989"/>
    </source>
</evidence>
<keyword evidence="4 7" id="KW-0812">Transmembrane</keyword>
<dbReference type="SUPFAM" id="SSF103473">
    <property type="entry name" value="MFS general substrate transporter"/>
    <property type="match status" value="1"/>
</dbReference>
<dbReference type="InterPro" id="IPR020846">
    <property type="entry name" value="MFS_dom"/>
</dbReference>
<dbReference type="CDD" id="cd17321">
    <property type="entry name" value="MFS_MMR_MDR_like"/>
    <property type="match status" value="1"/>
</dbReference>
<evidence type="ECO:0000313" key="9">
    <source>
        <dbReference type="EMBL" id="ONM46214.1"/>
    </source>
</evidence>
<keyword evidence="6 7" id="KW-0472">Membrane</keyword>
<feature type="transmembrane region" description="Helical" evidence="7">
    <location>
        <begin position="20"/>
        <end position="44"/>
    </location>
</feature>
<keyword evidence="3" id="KW-1003">Cell membrane</keyword>
<evidence type="ECO:0000256" key="2">
    <source>
        <dbReference type="ARBA" id="ARBA00022448"/>
    </source>
</evidence>
<dbReference type="EMBL" id="MUMY01000029">
    <property type="protein sequence ID" value="ONM46214.1"/>
    <property type="molecule type" value="Genomic_DNA"/>
</dbReference>
<feature type="transmembrane region" description="Helical" evidence="7">
    <location>
        <begin position="87"/>
        <end position="106"/>
    </location>
</feature>
<feature type="transmembrane region" description="Helical" evidence="7">
    <location>
        <begin position="237"/>
        <end position="254"/>
    </location>
</feature>
<gene>
    <name evidence="9" type="ORF">B0T46_24240</name>
</gene>
<evidence type="ECO:0000256" key="3">
    <source>
        <dbReference type="ARBA" id="ARBA00022475"/>
    </source>
</evidence>
<keyword evidence="2" id="KW-0813">Transport</keyword>
<dbReference type="RefSeq" id="WP_077121488.1">
    <property type="nucleotide sequence ID" value="NZ_MUKP01000038.1"/>
</dbReference>
<dbReference type="InterPro" id="IPR011701">
    <property type="entry name" value="MFS"/>
</dbReference>
<sequence length="494" mass="51303">MLDNPATTTQYPVTKRAFGLAILILSGLQLMVVLDGTVVILALPRLQEEMGLSGSGSAWMITAYGLPFAGLMLLGGRIGDSFGRRRMFVLGVSLFTLASLLCGLAQNEAMLIAARAFQGTGAALAAPTAFALVASTFAPGKVRNQAFAIFGSMVALGSVGGLVVGGALTEASWRWIFLINVPIGALIILGAVFALRDTTHQRLTLDVRGAVIGTLACTGIVFGATEGPELGWDSWPVIGSLIAGVLLLVVFVFAERYVDNPLLPWSLFDSRDRVATFVVILLASGVLGATTYFAGLFVQNVIGYSPLSAGVAFIPFTVGVGVGSAVTTKLAMRVAPRWLLVTASVILVAGLYYGSTLDAETEYWTTLLPLFLVIGFGIGIAMVLIPLCVLVGVPPDEIGPLSAIGQMFLNLGTPIAIGVLTPIAASRTLSEGGRTGKPADMTPAEITALGSGYTLVLLVAAFGSLLVGLIALTLRYTAGEVARAQHAQEAAQDA</sequence>
<comment type="caution">
    <text evidence="9">The sequence shown here is derived from an EMBL/GenBank/DDBJ whole genome shotgun (WGS) entry which is preliminary data.</text>
</comment>
<proteinExistence type="predicted"/>
<dbReference type="Proteomes" id="UP000188836">
    <property type="component" value="Unassembled WGS sequence"/>
</dbReference>
<dbReference type="PANTHER" id="PTHR42718:SF46">
    <property type="entry name" value="BLR6921 PROTEIN"/>
    <property type="match status" value="1"/>
</dbReference>
<feature type="transmembrane region" description="Helical" evidence="7">
    <location>
        <begin position="146"/>
        <end position="169"/>
    </location>
</feature>
<reference evidence="9 10" key="1">
    <citation type="journal article" date="2016" name="Antonie Van Leeuwenhoek">
        <title>Nocardia donostiensis sp. nov., isolated from human respiratory specimens.</title>
        <authorList>
            <person name="Ercibengoa M."/>
            <person name="Bell M."/>
            <person name="Marimon J.M."/>
            <person name="Humrighouse B."/>
            <person name="Klenk H.P."/>
            <person name="Potter G."/>
            <person name="Perez-Trallero E."/>
        </authorList>
    </citation>
    <scope>NUCLEOTIDE SEQUENCE [LARGE SCALE GENOMIC DNA]</scope>
    <source>
        <strain evidence="9 10">X1655</strain>
    </source>
</reference>
<feature type="transmembrane region" description="Helical" evidence="7">
    <location>
        <begin position="367"/>
        <end position="391"/>
    </location>
</feature>
<organism evidence="9 10">
    <name type="scientific">Nocardia donostiensis</name>
    <dbReference type="NCBI Taxonomy" id="1538463"/>
    <lineage>
        <taxon>Bacteria</taxon>
        <taxon>Bacillati</taxon>
        <taxon>Actinomycetota</taxon>
        <taxon>Actinomycetes</taxon>
        <taxon>Mycobacteriales</taxon>
        <taxon>Nocardiaceae</taxon>
        <taxon>Nocardia</taxon>
    </lineage>
</organism>
<dbReference type="Pfam" id="PF07690">
    <property type="entry name" value="MFS_1"/>
    <property type="match status" value="1"/>
</dbReference>
<dbReference type="Gene3D" id="1.20.1250.20">
    <property type="entry name" value="MFS general substrate transporter like domains"/>
    <property type="match status" value="1"/>
</dbReference>
<feature type="transmembrane region" description="Helical" evidence="7">
    <location>
        <begin position="338"/>
        <end position="355"/>
    </location>
</feature>
<evidence type="ECO:0000256" key="7">
    <source>
        <dbReference type="SAM" id="Phobius"/>
    </source>
</evidence>
<protein>
    <submittedName>
        <fullName evidence="9">MFS transporter</fullName>
    </submittedName>
</protein>
<feature type="transmembrane region" description="Helical" evidence="7">
    <location>
        <begin position="453"/>
        <end position="474"/>
    </location>
</feature>
<evidence type="ECO:0000256" key="1">
    <source>
        <dbReference type="ARBA" id="ARBA00004651"/>
    </source>
</evidence>
<feature type="transmembrane region" description="Helical" evidence="7">
    <location>
        <begin position="175"/>
        <end position="195"/>
    </location>
</feature>
<comment type="subcellular location">
    <subcellularLocation>
        <location evidence="1">Cell membrane</location>
        <topology evidence="1">Multi-pass membrane protein</topology>
    </subcellularLocation>
</comment>
<dbReference type="InterPro" id="IPR036259">
    <property type="entry name" value="MFS_trans_sf"/>
</dbReference>
<dbReference type="Gene3D" id="1.20.1720.10">
    <property type="entry name" value="Multidrug resistance protein D"/>
    <property type="match status" value="1"/>
</dbReference>
<dbReference type="GO" id="GO:0005886">
    <property type="term" value="C:plasma membrane"/>
    <property type="evidence" value="ECO:0007669"/>
    <property type="project" value="UniProtKB-SubCell"/>
</dbReference>
<evidence type="ECO:0000256" key="4">
    <source>
        <dbReference type="ARBA" id="ARBA00022692"/>
    </source>
</evidence>
<keyword evidence="10" id="KW-1185">Reference proteome</keyword>
<dbReference type="AlphaFoldDB" id="A0A1W0B6X8"/>
<feature type="transmembrane region" description="Helical" evidence="7">
    <location>
        <begin position="207"/>
        <end position="225"/>
    </location>
</feature>
<dbReference type="GO" id="GO:0022857">
    <property type="term" value="F:transmembrane transporter activity"/>
    <property type="evidence" value="ECO:0007669"/>
    <property type="project" value="InterPro"/>
</dbReference>
<evidence type="ECO:0000313" key="10">
    <source>
        <dbReference type="Proteomes" id="UP000188836"/>
    </source>
</evidence>
<dbReference type="PRINTS" id="PR01036">
    <property type="entry name" value="TCRTETB"/>
</dbReference>
<feature type="transmembrane region" description="Helical" evidence="7">
    <location>
        <begin position="304"/>
        <end position="326"/>
    </location>
</feature>
<feature type="transmembrane region" description="Helical" evidence="7">
    <location>
        <begin position="403"/>
        <end position="425"/>
    </location>
</feature>
<feature type="transmembrane region" description="Helical" evidence="7">
    <location>
        <begin position="112"/>
        <end position="134"/>
    </location>
</feature>
<evidence type="ECO:0000259" key="8">
    <source>
        <dbReference type="PROSITE" id="PS50850"/>
    </source>
</evidence>